<dbReference type="Proteomes" id="UP000194761">
    <property type="component" value="Unassembled WGS sequence"/>
</dbReference>
<gene>
    <name evidence="2" type="ORF">CA984_10375</name>
</gene>
<dbReference type="AlphaFoldDB" id="A0A243RRF3"/>
<evidence type="ECO:0000313" key="2">
    <source>
        <dbReference type="EMBL" id="OUC97617.1"/>
    </source>
</evidence>
<evidence type="ECO:0000256" key="1">
    <source>
        <dbReference type="SAM" id="SignalP"/>
    </source>
</evidence>
<protein>
    <recommendedName>
        <fullName evidence="4">YkuD domain-containing protein</fullName>
    </recommendedName>
</protein>
<evidence type="ECO:0000313" key="3">
    <source>
        <dbReference type="Proteomes" id="UP000194761"/>
    </source>
</evidence>
<comment type="caution">
    <text evidence="2">The sequence shown here is derived from an EMBL/GenBank/DDBJ whole genome shotgun (WGS) entry which is preliminary data.</text>
</comment>
<evidence type="ECO:0008006" key="4">
    <source>
        <dbReference type="Google" id="ProtNLM"/>
    </source>
</evidence>
<keyword evidence="1" id="KW-0732">Signal</keyword>
<name>A0A243RRF3_9ACTN</name>
<sequence length="293" mass="32341">MRRWAALTLAVLIASVPVATNPAAAQAGAPDPARALKRQLRNEHGVRISETNRYFFGAKSTVSGSGTRSSGSLQLSPSGPVAADLTWWDLPRPTGGRSPAEKPDPYRVIRVGKNVYDAADRYPGPVPDGKKWIRFPNKHRGQMNRDMARDASLQPIDVYDPFMMKAVLKCSAGKPVSGGFLYRGTMSYKELRKVSKDTLINWASGRPIGEKTKGKISWQLWAGRDGLLKRLITTDTVGAGKDPLVKRSDTRYTRWGFRLVITAPPAGEVIDEDDLLEYIRIQNTPIPPDDKNT</sequence>
<proteinExistence type="predicted"/>
<accession>A0A243RRF3</accession>
<dbReference type="EMBL" id="NGFP01000034">
    <property type="protein sequence ID" value="OUC97617.1"/>
    <property type="molecule type" value="Genomic_DNA"/>
</dbReference>
<keyword evidence="3" id="KW-1185">Reference proteome</keyword>
<feature type="chain" id="PRO_5039575578" description="YkuD domain-containing protein" evidence="1">
    <location>
        <begin position="28"/>
        <end position="293"/>
    </location>
</feature>
<dbReference type="RefSeq" id="WP_086570681.1">
    <property type="nucleotide sequence ID" value="NZ_NGFP01000034.1"/>
</dbReference>
<organism evidence="2 3">
    <name type="scientific">Streptosporangium minutum</name>
    <dbReference type="NCBI Taxonomy" id="569862"/>
    <lineage>
        <taxon>Bacteria</taxon>
        <taxon>Bacillati</taxon>
        <taxon>Actinomycetota</taxon>
        <taxon>Actinomycetes</taxon>
        <taxon>Streptosporangiales</taxon>
        <taxon>Streptosporangiaceae</taxon>
        <taxon>Streptosporangium</taxon>
    </lineage>
</organism>
<feature type="signal peptide" evidence="1">
    <location>
        <begin position="1"/>
        <end position="27"/>
    </location>
</feature>
<reference evidence="2 3" key="1">
    <citation type="submission" date="2017-05" db="EMBL/GenBank/DDBJ databases">
        <title>Biotechnological potential of actinobacteria isolated from South African environments.</title>
        <authorList>
            <person name="Le Roes-Hill M."/>
            <person name="Prins A."/>
            <person name="Durrell K.A."/>
        </authorList>
    </citation>
    <scope>NUCLEOTIDE SEQUENCE [LARGE SCALE GENOMIC DNA]</scope>
    <source>
        <strain evidence="2">M26</strain>
    </source>
</reference>